<evidence type="ECO:0000313" key="2">
    <source>
        <dbReference type="Proteomes" id="UP000011668"/>
    </source>
</evidence>
<keyword evidence="2" id="KW-1185">Reference proteome</keyword>
<dbReference type="AlphaFoldDB" id="L8X885"/>
<dbReference type="HOGENOM" id="CLU_2795684_0_0_1"/>
<comment type="caution">
    <text evidence="1">The sequence shown here is derived from an EMBL/GenBank/DDBJ whole genome shotgun (WGS) entry which is preliminary data.</text>
</comment>
<organism evidence="1 2">
    <name type="scientific">Thanatephorus cucumeris (strain AG1-IA)</name>
    <name type="common">Rice sheath blight fungus</name>
    <name type="synonym">Rhizoctonia solani</name>
    <dbReference type="NCBI Taxonomy" id="983506"/>
    <lineage>
        <taxon>Eukaryota</taxon>
        <taxon>Fungi</taxon>
        <taxon>Dikarya</taxon>
        <taxon>Basidiomycota</taxon>
        <taxon>Agaricomycotina</taxon>
        <taxon>Agaricomycetes</taxon>
        <taxon>Cantharellales</taxon>
        <taxon>Ceratobasidiaceae</taxon>
        <taxon>Rhizoctonia</taxon>
        <taxon>Rhizoctonia solani AG-1</taxon>
    </lineage>
</organism>
<dbReference type="EMBL" id="AFRT01000113">
    <property type="protein sequence ID" value="ELU45268.1"/>
    <property type="molecule type" value="Genomic_DNA"/>
</dbReference>
<protein>
    <submittedName>
        <fullName evidence="1">Uncharacterized protein</fullName>
    </submittedName>
</protein>
<gene>
    <name evidence="1" type="ORF">AG1IA_00701</name>
</gene>
<proteinExistence type="predicted"/>
<evidence type="ECO:0000313" key="1">
    <source>
        <dbReference type="EMBL" id="ELU45268.1"/>
    </source>
</evidence>
<reference evidence="1 2" key="1">
    <citation type="journal article" date="2013" name="Nat. Commun.">
        <title>The evolution and pathogenic mechanisms of the rice sheath blight pathogen.</title>
        <authorList>
            <person name="Zheng A."/>
            <person name="Lin R."/>
            <person name="Xu L."/>
            <person name="Qin P."/>
            <person name="Tang C."/>
            <person name="Ai P."/>
            <person name="Zhang D."/>
            <person name="Liu Y."/>
            <person name="Sun Z."/>
            <person name="Feng H."/>
            <person name="Wang Y."/>
            <person name="Chen Y."/>
            <person name="Liang X."/>
            <person name="Fu R."/>
            <person name="Li Q."/>
            <person name="Zhang J."/>
            <person name="Yu X."/>
            <person name="Xie Z."/>
            <person name="Ding L."/>
            <person name="Guan P."/>
            <person name="Tang J."/>
            <person name="Liang Y."/>
            <person name="Wang S."/>
            <person name="Deng Q."/>
            <person name="Li S."/>
            <person name="Zhu J."/>
            <person name="Wang L."/>
            <person name="Liu H."/>
            <person name="Li P."/>
        </authorList>
    </citation>
    <scope>NUCLEOTIDE SEQUENCE [LARGE SCALE GENOMIC DNA]</scope>
    <source>
        <strain evidence="2">AG-1 IA</strain>
    </source>
</reference>
<name>L8X885_THACA</name>
<dbReference type="Proteomes" id="UP000011668">
    <property type="component" value="Unassembled WGS sequence"/>
</dbReference>
<accession>L8X885</accession>
<sequence length="68" mass="7906">MFFNNAIHFPMSELYNFHGKHMKVIHKLALLGVKSKQLSVCGQTYFVYTELYVKSHSSELHYTVVEAL</sequence>